<organism evidence="2 3">
    <name type="scientific">Amantichitinum ursilacus</name>
    <dbReference type="NCBI Taxonomy" id="857265"/>
    <lineage>
        <taxon>Bacteria</taxon>
        <taxon>Pseudomonadati</taxon>
        <taxon>Pseudomonadota</taxon>
        <taxon>Betaproteobacteria</taxon>
        <taxon>Neisseriales</taxon>
        <taxon>Chitinibacteraceae</taxon>
        <taxon>Amantichitinum</taxon>
    </lineage>
</organism>
<evidence type="ECO:0000313" key="3">
    <source>
        <dbReference type="Proteomes" id="UP000037939"/>
    </source>
</evidence>
<keyword evidence="1" id="KW-0812">Transmembrane</keyword>
<accession>A0A0N0GPW7</accession>
<name>A0A0N0GPW7_9NEIS</name>
<evidence type="ECO:0000256" key="1">
    <source>
        <dbReference type="SAM" id="Phobius"/>
    </source>
</evidence>
<dbReference type="AlphaFoldDB" id="A0A0N0GPW7"/>
<keyword evidence="1" id="KW-1133">Transmembrane helix</keyword>
<sequence>MDWYKRARKNLWALPIALSLLTLAGLFLALLTTGLWHGVAWAMLTLPIGITGWYAFAGRS</sequence>
<proteinExistence type="predicted"/>
<keyword evidence="1" id="KW-0472">Membrane</keyword>
<dbReference type="RefSeq" id="WP_053936878.1">
    <property type="nucleotide sequence ID" value="NZ_LAQT01000003.1"/>
</dbReference>
<keyword evidence="3" id="KW-1185">Reference proteome</keyword>
<protein>
    <submittedName>
        <fullName evidence="2">Uncharacterized protein</fullName>
    </submittedName>
</protein>
<gene>
    <name evidence="2" type="ORF">WG78_06025</name>
</gene>
<feature type="transmembrane region" description="Helical" evidence="1">
    <location>
        <begin position="12"/>
        <end position="32"/>
    </location>
</feature>
<dbReference type="Proteomes" id="UP000037939">
    <property type="component" value="Unassembled WGS sequence"/>
</dbReference>
<comment type="caution">
    <text evidence="2">The sequence shown here is derived from an EMBL/GenBank/DDBJ whole genome shotgun (WGS) entry which is preliminary data.</text>
</comment>
<dbReference type="EMBL" id="LAQT01000003">
    <property type="protein sequence ID" value="KPC54184.1"/>
    <property type="molecule type" value="Genomic_DNA"/>
</dbReference>
<dbReference type="STRING" id="857265.WG78_06025"/>
<reference evidence="2 3" key="1">
    <citation type="submission" date="2015-07" db="EMBL/GenBank/DDBJ databases">
        <title>Draft genome sequence of the Amantichitinum ursilacus IGB-41, a new chitin-degrading bacterium.</title>
        <authorList>
            <person name="Kirstahler P."/>
            <person name="Guenther M."/>
            <person name="Grumaz C."/>
            <person name="Rupp S."/>
            <person name="Zibek S."/>
            <person name="Sohn K."/>
        </authorList>
    </citation>
    <scope>NUCLEOTIDE SEQUENCE [LARGE SCALE GENOMIC DNA]</scope>
    <source>
        <strain evidence="2 3">IGB-41</strain>
    </source>
</reference>
<evidence type="ECO:0000313" key="2">
    <source>
        <dbReference type="EMBL" id="KPC54184.1"/>
    </source>
</evidence>
<feature type="transmembrane region" description="Helical" evidence="1">
    <location>
        <begin position="38"/>
        <end position="56"/>
    </location>
</feature>